<protein>
    <submittedName>
        <fullName evidence="1">Uncharacterized protein</fullName>
    </submittedName>
</protein>
<organism evidence="1">
    <name type="scientific">Spironucleus salmonicida</name>
    <dbReference type="NCBI Taxonomy" id="348837"/>
    <lineage>
        <taxon>Eukaryota</taxon>
        <taxon>Metamonada</taxon>
        <taxon>Diplomonadida</taxon>
        <taxon>Hexamitidae</taxon>
        <taxon>Hexamitinae</taxon>
        <taxon>Spironucleus</taxon>
    </lineage>
</organism>
<sequence>MQIIQQQQLQKQHQILSVSEVTIILLSTIFGKQSFTTSPNLPAMTAALLLDLQQKRHVDLFFCVNCQYINIRSTQQLSLIENFSSNLLGSVLAVLPSQTHQVNGPQGVLFQELVRITDRQVPVLVVDFLQCVKQTVWINQVLQDCTYDIQTSLVCRNILSESRSFIFFRNFQITQSGEKFILFIQKKARCILEQSYYVGPDEDFQEFESDDNYLCIYFATMLVSANCYSEITKATKISSETFSKFEGKLKALLGSIGAIVRTPSLKLQPDNIESRFVSIVVSLCAALKQSSLEDLRIL</sequence>
<accession>V6LN39</accession>
<proteinExistence type="predicted"/>
<dbReference type="EMBL" id="KI546085">
    <property type="protein sequence ID" value="EST46040.1"/>
    <property type="molecule type" value="Genomic_DNA"/>
</dbReference>
<dbReference type="VEuPathDB" id="GiardiaDB:SS50377_24410"/>
<evidence type="ECO:0000313" key="2">
    <source>
        <dbReference type="EMBL" id="KAH0574452.1"/>
    </source>
</evidence>
<gene>
    <name evidence="1" type="ORF">SS50377_14028</name>
    <name evidence="2" type="ORF">SS50377_24410</name>
</gene>
<keyword evidence="3" id="KW-1185">Reference proteome</keyword>
<dbReference type="Proteomes" id="UP000018208">
    <property type="component" value="Unassembled WGS sequence"/>
</dbReference>
<reference evidence="2" key="2">
    <citation type="submission" date="2020-12" db="EMBL/GenBank/DDBJ databases">
        <title>New Spironucleus salmonicida genome in near-complete chromosomes.</title>
        <authorList>
            <person name="Xu F."/>
            <person name="Kurt Z."/>
            <person name="Jimenez-Gonzalez A."/>
            <person name="Astvaldsson A."/>
            <person name="Andersson J.O."/>
            <person name="Svard S.G."/>
        </authorList>
    </citation>
    <scope>NUCLEOTIDE SEQUENCE</scope>
    <source>
        <strain evidence="2">ATCC 50377</strain>
    </source>
</reference>
<reference evidence="1 2" key="1">
    <citation type="journal article" date="2014" name="PLoS Genet.">
        <title>The Genome of Spironucleus salmonicida Highlights a Fish Pathogen Adapted to Fluctuating Environments.</title>
        <authorList>
            <person name="Xu F."/>
            <person name="Jerlstrom-Hultqvist J."/>
            <person name="Einarsson E."/>
            <person name="Astvaldsson A."/>
            <person name="Svard S.G."/>
            <person name="Andersson J.O."/>
        </authorList>
    </citation>
    <scope>NUCLEOTIDE SEQUENCE</scope>
    <source>
        <strain evidence="2">ATCC 50377</strain>
    </source>
</reference>
<dbReference type="AlphaFoldDB" id="V6LN39"/>
<dbReference type="EMBL" id="AUWU02000004">
    <property type="protein sequence ID" value="KAH0574452.1"/>
    <property type="molecule type" value="Genomic_DNA"/>
</dbReference>
<evidence type="ECO:0000313" key="1">
    <source>
        <dbReference type="EMBL" id="EST46040.1"/>
    </source>
</evidence>
<evidence type="ECO:0000313" key="3">
    <source>
        <dbReference type="Proteomes" id="UP000018208"/>
    </source>
</evidence>
<name>V6LN39_9EUKA</name>